<sequence length="238" mass="26291">MSLRPIGWICGEMVRKFVGQAEIIQRAFLEIIDEIRDEFPNLLRLTNSNQQSNRPVKESGSLMARVFSSAHGAIIMNGLTKISRSSKSVAKLLQPQLAKKLAELNMISHRLLNTLSTPKQPLYRVKNRTVFFYDAISYPARTALTSVMCASYAALICLAVSLNKILGKIKSIVHTEDASRESSSDDVDADGFSRVNETASDFATNPAQQGSSQIAHKTSKSYGSIHTLLLAMDQENEQ</sequence>
<reference evidence="2" key="2">
    <citation type="submission" date="2025-08" db="UniProtKB">
        <authorList>
            <consortium name="RefSeq"/>
        </authorList>
    </citation>
    <scope>IDENTIFICATION</scope>
</reference>
<evidence type="ECO:0000313" key="2">
    <source>
        <dbReference type="RefSeq" id="XP_020648866.1"/>
    </source>
</evidence>
<gene>
    <name evidence="2" type="primary">SPATA9</name>
</gene>
<dbReference type="OrthoDB" id="9442549at2759"/>
<protein>
    <submittedName>
        <fullName evidence="2">Spermatogenesis-associated protein 9</fullName>
    </submittedName>
</protein>
<evidence type="ECO:0000313" key="1">
    <source>
        <dbReference type="Proteomes" id="UP001652642"/>
    </source>
</evidence>
<reference evidence="1" key="1">
    <citation type="submission" date="2025-05" db="UniProtKB">
        <authorList>
            <consortium name="RefSeq"/>
        </authorList>
    </citation>
    <scope>NUCLEOTIDE SEQUENCE [LARGE SCALE GENOMIC DNA]</scope>
</reference>
<dbReference type="Proteomes" id="UP001652642">
    <property type="component" value="Chromosome 2"/>
</dbReference>
<dbReference type="CTD" id="83890"/>
<dbReference type="InterPro" id="IPR031659">
    <property type="entry name" value="SPATA9"/>
</dbReference>
<dbReference type="PANTHER" id="PTHR35669">
    <property type="entry name" value="SPERMATOGENESIS-ASSOCIATED PROTEIN 9"/>
    <property type="match status" value="1"/>
</dbReference>
<dbReference type="GeneID" id="110078756"/>
<proteinExistence type="predicted"/>
<dbReference type="Pfam" id="PF15824">
    <property type="entry name" value="SPATA9"/>
    <property type="match status" value="1"/>
</dbReference>
<keyword evidence="1" id="KW-1185">Reference proteome</keyword>
<organism evidence="1 2">
    <name type="scientific">Pogona vitticeps</name>
    <name type="common">central bearded dragon</name>
    <dbReference type="NCBI Taxonomy" id="103695"/>
    <lineage>
        <taxon>Eukaryota</taxon>
        <taxon>Metazoa</taxon>
        <taxon>Chordata</taxon>
        <taxon>Craniata</taxon>
        <taxon>Vertebrata</taxon>
        <taxon>Euteleostomi</taxon>
        <taxon>Lepidosauria</taxon>
        <taxon>Squamata</taxon>
        <taxon>Bifurcata</taxon>
        <taxon>Unidentata</taxon>
        <taxon>Episquamata</taxon>
        <taxon>Toxicofera</taxon>
        <taxon>Iguania</taxon>
        <taxon>Acrodonta</taxon>
        <taxon>Agamidae</taxon>
        <taxon>Amphibolurinae</taxon>
        <taxon>Pogona</taxon>
    </lineage>
</organism>
<dbReference type="KEGG" id="pvt:110078756"/>
<dbReference type="RefSeq" id="XP_020648866.1">
    <property type="nucleotide sequence ID" value="XM_020793207.2"/>
</dbReference>
<dbReference type="AlphaFoldDB" id="A0A6J0TK74"/>
<dbReference type="PANTHER" id="PTHR35669:SF1">
    <property type="entry name" value="SPERMATOGENESIS-ASSOCIATED PROTEIN 9"/>
    <property type="match status" value="1"/>
</dbReference>
<dbReference type="InParanoid" id="A0A6J0TK74"/>
<accession>A0A6J0TK74</accession>
<name>A0A6J0TK74_9SAUR</name>